<dbReference type="RefSeq" id="WP_106589150.1">
    <property type="nucleotide sequence ID" value="NZ_PYAV01000009.1"/>
</dbReference>
<keyword evidence="1" id="KW-1133">Transmembrane helix</keyword>
<keyword evidence="1" id="KW-0472">Membrane</keyword>
<sequence>MAIVLRLLILAAIIIIIYAAAKYFFNPKRKLEAAHERRQFFFLDEKKNVRKNLFITYKGAMFEGEKYLGTTENAFEIVHVIVWPQRKERLKGLSTDDFKFIENEIQMAYPEAEVEWKSPVKELLEEHGNQSE</sequence>
<gene>
    <name evidence="2" type="ORF">B0H94_109107</name>
</gene>
<name>A0A2P8HCT4_9BACI</name>
<dbReference type="Proteomes" id="UP000242310">
    <property type="component" value="Unassembled WGS sequence"/>
</dbReference>
<accession>A0A2P8HCT4</accession>
<evidence type="ECO:0000256" key="1">
    <source>
        <dbReference type="SAM" id="Phobius"/>
    </source>
</evidence>
<evidence type="ECO:0000313" key="3">
    <source>
        <dbReference type="Proteomes" id="UP000242310"/>
    </source>
</evidence>
<protein>
    <recommendedName>
        <fullName evidence="4">Sigma-w pathway protein ysdB</fullName>
    </recommendedName>
</protein>
<dbReference type="OrthoDB" id="2735026at2"/>
<comment type="caution">
    <text evidence="2">The sequence shown here is derived from an EMBL/GenBank/DDBJ whole genome shotgun (WGS) entry which is preliminary data.</text>
</comment>
<dbReference type="AlphaFoldDB" id="A0A2P8HCT4"/>
<evidence type="ECO:0000313" key="2">
    <source>
        <dbReference type="EMBL" id="PSL44047.1"/>
    </source>
</evidence>
<keyword evidence="1" id="KW-0812">Transmembrane</keyword>
<proteinExistence type="predicted"/>
<keyword evidence="3" id="KW-1185">Reference proteome</keyword>
<reference evidence="2 3" key="1">
    <citation type="submission" date="2018-03" db="EMBL/GenBank/DDBJ databases">
        <title>Genomic Encyclopedia of Type Strains, Phase III (KMG-III): the genomes of soil and plant-associated and newly described type strains.</title>
        <authorList>
            <person name="Whitman W."/>
        </authorList>
    </citation>
    <scope>NUCLEOTIDE SEQUENCE [LARGE SCALE GENOMIC DNA]</scope>
    <source>
        <strain evidence="2 3">CGMCC 1.07653</strain>
    </source>
</reference>
<dbReference type="EMBL" id="PYAV01000009">
    <property type="protein sequence ID" value="PSL44047.1"/>
    <property type="molecule type" value="Genomic_DNA"/>
</dbReference>
<feature type="transmembrane region" description="Helical" evidence="1">
    <location>
        <begin position="6"/>
        <end position="25"/>
    </location>
</feature>
<organism evidence="2 3">
    <name type="scientific">Salsuginibacillus halophilus</name>
    <dbReference type="NCBI Taxonomy" id="517424"/>
    <lineage>
        <taxon>Bacteria</taxon>
        <taxon>Bacillati</taxon>
        <taxon>Bacillota</taxon>
        <taxon>Bacilli</taxon>
        <taxon>Bacillales</taxon>
        <taxon>Bacillaceae</taxon>
        <taxon>Salsuginibacillus</taxon>
    </lineage>
</organism>
<evidence type="ECO:0008006" key="4">
    <source>
        <dbReference type="Google" id="ProtNLM"/>
    </source>
</evidence>